<dbReference type="InterPro" id="IPR018168">
    <property type="entry name" value="Ubi_Hdrlase_CS"/>
</dbReference>
<keyword evidence="5" id="KW-0274">FAD</keyword>
<dbReference type="AlphaFoldDB" id="A0A933L251"/>
<evidence type="ECO:0000256" key="5">
    <source>
        <dbReference type="ARBA" id="ARBA00022827"/>
    </source>
</evidence>
<dbReference type="GO" id="GO:0006744">
    <property type="term" value="P:ubiquinone biosynthetic process"/>
    <property type="evidence" value="ECO:0007669"/>
    <property type="project" value="InterPro"/>
</dbReference>
<dbReference type="PANTHER" id="PTHR43876:SF7">
    <property type="entry name" value="UBIQUINONE BIOSYNTHESIS MONOOXYGENASE COQ6, MITOCHONDRIAL"/>
    <property type="match status" value="1"/>
</dbReference>
<dbReference type="Proteomes" id="UP000782610">
    <property type="component" value="Unassembled WGS sequence"/>
</dbReference>
<dbReference type="SUPFAM" id="SSF51905">
    <property type="entry name" value="FAD/NAD(P)-binding domain"/>
    <property type="match status" value="1"/>
</dbReference>
<comment type="similarity">
    <text evidence="3">Belongs to the UbiH/COQ6 family.</text>
</comment>
<keyword evidence="4" id="KW-0285">Flavoprotein</keyword>
<name>A0A933L251_9HYPH</name>
<dbReference type="GO" id="GO:0004497">
    <property type="term" value="F:monooxygenase activity"/>
    <property type="evidence" value="ECO:0007669"/>
    <property type="project" value="UniProtKB-KW"/>
</dbReference>
<organism evidence="9 10">
    <name type="scientific">Devosia nanyangense</name>
    <dbReference type="NCBI Taxonomy" id="1228055"/>
    <lineage>
        <taxon>Bacteria</taxon>
        <taxon>Pseudomonadati</taxon>
        <taxon>Pseudomonadota</taxon>
        <taxon>Alphaproteobacteria</taxon>
        <taxon>Hyphomicrobiales</taxon>
        <taxon>Devosiaceae</taxon>
        <taxon>Devosia</taxon>
    </lineage>
</organism>
<evidence type="ECO:0000256" key="4">
    <source>
        <dbReference type="ARBA" id="ARBA00022630"/>
    </source>
</evidence>
<keyword evidence="6" id="KW-0560">Oxidoreductase</keyword>
<evidence type="ECO:0000313" key="9">
    <source>
        <dbReference type="EMBL" id="MBI4922171.1"/>
    </source>
</evidence>
<dbReference type="GO" id="GO:0071949">
    <property type="term" value="F:FAD binding"/>
    <property type="evidence" value="ECO:0007669"/>
    <property type="project" value="InterPro"/>
</dbReference>
<dbReference type="PRINTS" id="PR00420">
    <property type="entry name" value="RNGMNOXGNASE"/>
</dbReference>
<gene>
    <name evidence="9" type="ORF">HY834_10510</name>
</gene>
<dbReference type="InterPro" id="IPR051205">
    <property type="entry name" value="UbiH/COQ6_monooxygenase"/>
</dbReference>
<dbReference type="InterPro" id="IPR036188">
    <property type="entry name" value="FAD/NAD-bd_sf"/>
</dbReference>
<evidence type="ECO:0000259" key="8">
    <source>
        <dbReference type="Pfam" id="PF01494"/>
    </source>
</evidence>
<sequence>MPQGSYDVIIVGGGPAGLAQALALTRFQRGVRVALVDRRPFIVPDDRRAFALSAGVKRVLETLGVWPALAADAEPIRTMKITDSGRGDISRPVFLTFEGDVAPGEPYAHMVANRVLTAALLKAVEGQAELVAPVEITGYAAGPATASLSLRDGRVLEAPLIVAADGAMSALRGMAGIEVVGHDYRQSGIVTTISHELPHEGVAFEHFRPAGPFASLPLRGNKSSLVWTETTEEAARLKALPLDQAAIEIEAVMGSSLGRVMVEEGLQSFPLRLQLARAFVAPRLALIGDAAHVIHPLAGQGLNLGLKDVAALAETVIEAMRLGLDPGAPDVLARYQAWRRFDTALMAAVMDNLNRLFANDLAPVRALRDIGLGLVDRLAPVKSALIGRAAGIEPDGPRLLRGLPL</sequence>
<dbReference type="Pfam" id="PF01494">
    <property type="entry name" value="FAD_binding_3"/>
    <property type="match status" value="1"/>
</dbReference>
<feature type="domain" description="FAD-binding" evidence="8">
    <location>
        <begin position="6"/>
        <end position="339"/>
    </location>
</feature>
<dbReference type="NCBIfam" id="TIGR01988">
    <property type="entry name" value="Ubi-OHases"/>
    <property type="match status" value="1"/>
</dbReference>
<dbReference type="GO" id="GO:0110142">
    <property type="term" value="C:ubiquinone biosynthesis complex"/>
    <property type="evidence" value="ECO:0007669"/>
    <property type="project" value="UniProtKB-ARBA"/>
</dbReference>
<evidence type="ECO:0000256" key="1">
    <source>
        <dbReference type="ARBA" id="ARBA00001974"/>
    </source>
</evidence>
<evidence type="ECO:0000256" key="7">
    <source>
        <dbReference type="ARBA" id="ARBA00023033"/>
    </source>
</evidence>
<protein>
    <submittedName>
        <fullName evidence="9">FAD-dependent monooxygenase</fullName>
    </submittedName>
</protein>
<comment type="cofactor">
    <cofactor evidence="1">
        <name>FAD</name>
        <dbReference type="ChEBI" id="CHEBI:57692"/>
    </cofactor>
</comment>
<dbReference type="FunFam" id="3.50.50.60:FF:000021">
    <property type="entry name" value="Ubiquinone biosynthesis monooxygenase COQ6"/>
    <property type="match status" value="1"/>
</dbReference>
<comment type="caution">
    <text evidence="9">The sequence shown here is derived from an EMBL/GenBank/DDBJ whole genome shotgun (WGS) entry which is preliminary data.</text>
</comment>
<evidence type="ECO:0000256" key="3">
    <source>
        <dbReference type="ARBA" id="ARBA00005349"/>
    </source>
</evidence>
<evidence type="ECO:0000313" key="10">
    <source>
        <dbReference type="Proteomes" id="UP000782610"/>
    </source>
</evidence>
<reference evidence="9" key="1">
    <citation type="submission" date="2020-07" db="EMBL/GenBank/DDBJ databases">
        <title>Huge and variable diversity of episymbiotic CPR bacteria and DPANN archaea in groundwater ecosystems.</title>
        <authorList>
            <person name="He C.Y."/>
            <person name="Keren R."/>
            <person name="Whittaker M."/>
            <person name="Farag I.F."/>
            <person name="Doudna J."/>
            <person name="Cate J.H.D."/>
            <person name="Banfield J.F."/>
        </authorList>
    </citation>
    <scope>NUCLEOTIDE SEQUENCE</scope>
    <source>
        <strain evidence="9">NC_groundwater_1586_Pr3_B-0.1um_66_15</strain>
    </source>
</reference>
<dbReference type="PANTHER" id="PTHR43876">
    <property type="entry name" value="UBIQUINONE BIOSYNTHESIS MONOOXYGENASE COQ6, MITOCHONDRIAL"/>
    <property type="match status" value="1"/>
</dbReference>
<evidence type="ECO:0000256" key="6">
    <source>
        <dbReference type="ARBA" id="ARBA00023002"/>
    </source>
</evidence>
<dbReference type="GO" id="GO:0016705">
    <property type="term" value="F:oxidoreductase activity, acting on paired donors, with incorporation or reduction of molecular oxygen"/>
    <property type="evidence" value="ECO:0007669"/>
    <property type="project" value="InterPro"/>
</dbReference>
<keyword evidence="7 9" id="KW-0503">Monooxygenase</keyword>
<comment type="pathway">
    <text evidence="2">Cofactor biosynthesis; ubiquinone biosynthesis.</text>
</comment>
<dbReference type="EMBL" id="JACRAF010000028">
    <property type="protein sequence ID" value="MBI4922171.1"/>
    <property type="molecule type" value="Genomic_DNA"/>
</dbReference>
<dbReference type="InterPro" id="IPR010971">
    <property type="entry name" value="UbiH/COQ6"/>
</dbReference>
<dbReference type="Gene3D" id="3.50.50.60">
    <property type="entry name" value="FAD/NAD(P)-binding domain"/>
    <property type="match status" value="2"/>
</dbReference>
<evidence type="ECO:0000256" key="2">
    <source>
        <dbReference type="ARBA" id="ARBA00004749"/>
    </source>
</evidence>
<proteinExistence type="inferred from homology"/>
<dbReference type="InterPro" id="IPR002938">
    <property type="entry name" value="FAD-bd"/>
</dbReference>
<accession>A0A933L251</accession>
<dbReference type="PROSITE" id="PS01304">
    <property type="entry name" value="UBIH"/>
    <property type="match status" value="1"/>
</dbReference>